<comment type="function">
    <text evidence="2">May act as a GTPase-activating protein for Rab family protein(s).</text>
</comment>
<dbReference type="EMBL" id="GBBM01003847">
    <property type="protein sequence ID" value="JAC31571.1"/>
    <property type="molecule type" value="mRNA"/>
</dbReference>
<evidence type="ECO:0000256" key="3">
    <source>
        <dbReference type="ARBA" id="ARBA00070878"/>
    </source>
</evidence>
<dbReference type="Gene3D" id="1.10.10.2750">
    <property type="match status" value="1"/>
</dbReference>
<evidence type="ECO:0000256" key="1">
    <source>
        <dbReference type="ARBA" id="ARBA00022468"/>
    </source>
</evidence>
<dbReference type="InterPro" id="IPR050302">
    <property type="entry name" value="Rab_GAP_TBC_domain"/>
</dbReference>
<dbReference type="FunFam" id="1.10.472.80:FF:000029">
    <property type="entry name" value="Growth hormone-regulated TBC protein 1"/>
    <property type="match status" value="1"/>
</dbReference>
<dbReference type="PANTHER" id="PTHR47219">
    <property type="entry name" value="RAB GTPASE-ACTIVATING PROTEIN 1-LIKE"/>
    <property type="match status" value="1"/>
</dbReference>
<dbReference type="SMART" id="SM00164">
    <property type="entry name" value="TBC"/>
    <property type="match status" value="1"/>
</dbReference>
<evidence type="ECO:0000313" key="5">
    <source>
        <dbReference type="EMBL" id="JAC31571.1"/>
    </source>
</evidence>
<dbReference type="Gene3D" id="1.10.472.80">
    <property type="entry name" value="Ypt/Rab-GAP domain of gyp1p, domain 3"/>
    <property type="match status" value="1"/>
</dbReference>
<name>A0A023GBI8_AMBTT</name>
<reference evidence="5" key="1">
    <citation type="submission" date="2014-03" db="EMBL/GenBank/DDBJ databases">
        <title>The sialotranscriptome of Amblyomma triste, Amblyomma parvum and Amblyomma cajennense ticks, uncovered by 454-based RNA-seq.</title>
        <authorList>
            <person name="Garcia G.R."/>
            <person name="Gardinassi L.G."/>
            <person name="Ribeiro J.M."/>
            <person name="Anatriello E."/>
            <person name="Ferreira B.R."/>
            <person name="Moreira H.N."/>
            <person name="Mafra C."/>
            <person name="Olegario M.M."/>
            <person name="Szabo P.J."/>
            <person name="Miranda-Santos I.K."/>
            <person name="Maruyama S.R."/>
        </authorList>
    </citation>
    <scope>NUCLEOTIDE SEQUENCE</scope>
    <source>
        <strain evidence="5">Mato Grasso do Sul</strain>
        <tissue evidence="5">Salivary glands</tissue>
    </source>
</reference>
<dbReference type="Gene3D" id="1.10.8.270">
    <property type="entry name" value="putative rabgap domain of human tbc1 domain family member 14 like domains"/>
    <property type="match status" value="1"/>
</dbReference>
<protein>
    <recommendedName>
        <fullName evidence="3">Growth hormone-regulated TBC protein 1</fullName>
    </recommendedName>
</protein>
<dbReference type="FunFam" id="1.10.8.270:FF:000016">
    <property type="entry name" value="TBC1 domain family member 2A"/>
    <property type="match status" value="1"/>
</dbReference>
<evidence type="ECO:0000259" key="4">
    <source>
        <dbReference type="PROSITE" id="PS50086"/>
    </source>
</evidence>
<dbReference type="AlphaFoldDB" id="A0A023GBI8"/>
<proteinExistence type="evidence at transcript level"/>
<dbReference type="Pfam" id="PF00566">
    <property type="entry name" value="RabGAP-TBC"/>
    <property type="match status" value="1"/>
</dbReference>
<dbReference type="SUPFAM" id="SSF47923">
    <property type="entry name" value="Ypt/Rab-GAP domain of gyp1p"/>
    <property type="match status" value="2"/>
</dbReference>
<dbReference type="PROSITE" id="PS50086">
    <property type="entry name" value="TBC_RABGAP"/>
    <property type="match status" value="1"/>
</dbReference>
<dbReference type="GO" id="GO:0005096">
    <property type="term" value="F:GTPase activator activity"/>
    <property type="evidence" value="ECO:0007669"/>
    <property type="project" value="UniProtKB-KW"/>
</dbReference>
<keyword evidence="1" id="KW-0343">GTPase activation</keyword>
<dbReference type="InterPro" id="IPR035969">
    <property type="entry name" value="Rab-GAP_TBC_sf"/>
</dbReference>
<dbReference type="InterPro" id="IPR000195">
    <property type="entry name" value="Rab-GAP-TBC_dom"/>
</dbReference>
<evidence type="ECO:0000256" key="2">
    <source>
        <dbReference type="ARBA" id="ARBA00043879"/>
    </source>
</evidence>
<feature type="domain" description="Rab-GAP TBC" evidence="4">
    <location>
        <begin position="116"/>
        <end position="304"/>
    </location>
</feature>
<dbReference type="PANTHER" id="PTHR47219:SF10">
    <property type="entry name" value="GROWTH HORMONE-REGULATED TBC PROTEIN 1"/>
    <property type="match status" value="1"/>
</dbReference>
<sequence>MSLSAFVATKRRNRRTLYISSAWRVCMTLYAKKPEEALREADAPSMAENELRARVGPYGFEWPEGFDHEGHEAFWRGYRTVLARRLRKWDRLLSRNARPPALRPGSAKLKRYVRKGIPREHRKQVWMALSGAAAMQSEDQGLYQSLLQQNRKPDLVETIQIDVPRTFPDNVYFHGAGQQQQSLFNVLVAYAHFNRGVGYCQGLNFIVGLLLLATEDEEASFWLLRALLERLLPDYYGRRMTGLLTDIEVLAQLVRERMPEVHAHLAKHDVSWAIVTTKWFVCLFAEVLPTETVLRVWDCLFLEGSKVLFRVALTLVSHSQQEILAASNLGEVMTAFRQAASGPHATDCHSFLRAIFREPKSLKRAHIEQLRRTCRARVEAQR</sequence>
<accession>A0A023GBI8</accession>
<organism evidence="5">
    <name type="scientific">Amblyomma triste</name>
    <name type="common">Neotropical tick</name>
    <dbReference type="NCBI Taxonomy" id="251400"/>
    <lineage>
        <taxon>Eukaryota</taxon>
        <taxon>Metazoa</taxon>
        <taxon>Ecdysozoa</taxon>
        <taxon>Arthropoda</taxon>
        <taxon>Chelicerata</taxon>
        <taxon>Arachnida</taxon>
        <taxon>Acari</taxon>
        <taxon>Parasitiformes</taxon>
        <taxon>Ixodida</taxon>
        <taxon>Ixodoidea</taxon>
        <taxon>Ixodidae</taxon>
        <taxon>Amblyomminae</taxon>
        <taxon>Amblyomma</taxon>
    </lineage>
</organism>
<dbReference type="GO" id="GO:0031267">
    <property type="term" value="F:small GTPase binding"/>
    <property type="evidence" value="ECO:0007669"/>
    <property type="project" value="TreeGrafter"/>
</dbReference>